<feature type="transmembrane region" description="Helical" evidence="8">
    <location>
        <begin position="302"/>
        <end position="321"/>
    </location>
</feature>
<feature type="transmembrane region" description="Helical" evidence="8">
    <location>
        <begin position="274"/>
        <end position="296"/>
    </location>
</feature>
<dbReference type="PANTHER" id="PTHR30472:SF37">
    <property type="entry name" value="FE(3+) DICITRATE TRANSPORT SYSTEM PERMEASE PROTEIN FECD-RELATED"/>
    <property type="match status" value="1"/>
</dbReference>
<evidence type="ECO:0000313" key="10">
    <source>
        <dbReference type="Proteomes" id="UP000190834"/>
    </source>
</evidence>
<evidence type="ECO:0000256" key="5">
    <source>
        <dbReference type="ARBA" id="ARBA00022692"/>
    </source>
</evidence>
<evidence type="ECO:0000256" key="3">
    <source>
        <dbReference type="ARBA" id="ARBA00022448"/>
    </source>
</evidence>
<dbReference type="GeneID" id="70584800"/>
<dbReference type="Gene3D" id="1.10.3470.10">
    <property type="entry name" value="ABC transporter involved in vitamin B12 uptake, BtuC"/>
    <property type="match status" value="2"/>
</dbReference>
<dbReference type="GO" id="GO:0022857">
    <property type="term" value="F:transmembrane transporter activity"/>
    <property type="evidence" value="ECO:0007669"/>
    <property type="project" value="InterPro"/>
</dbReference>
<keyword evidence="6 8" id="KW-1133">Transmembrane helix</keyword>
<dbReference type="Pfam" id="PF01032">
    <property type="entry name" value="FecCD"/>
    <property type="match status" value="2"/>
</dbReference>
<feature type="transmembrane region" description="Helical" evidence="8">
    <location>
        <begin position="442"/>
        <end position="462"/>
    </location>
</feature>
<feature type="transmembrane region" description="Helical" evidence="8">
    <location>
        <begin position="559"/>
        <end position="575"/>
    </location>
</feature>
<keyword evidence="5 8" id="KW-0812">Transmembrane</keyword>
<dbReference type="EMBL" id="FUXB01000013">
    <property type="protein sequence ID" value="SKA14734.1"/>
    <property type="molecule type" value="Genomic_DNA"/>
</dbReference>
<organism evidence="9 10">
    <name type="scientific">Vibrio cincinnatiensis DSM 19608</name>
    <dbReference type="NCBI Taxonomy" id="1123491"/>
    <lineage>
        <taxon>Bacteria</taxon>
        <taxon>Pseudomonadati</taxon>
        <taxon>Pseudomonadota</taxon>
        <taxon>Gammaproteobacteria</taxon>
        <taxon>Vibrionales</taxon>
        <taxon>Vibrionaceae</taxon>
        <taxon>Vibrio</taxon>
    </lineage>
</organism>
<protein>
    <submittedName>
        <fullName evidence="9">Iron complex transport system permease protein</fullName>
    </submittedName>
</protein>
<feature type="transmembrane region" description="Helical" evidence="8">
    <location>
        <begin position="384"/>
        <end position="405"/>
    </location>
</feature>
<dbReference type="Proteomes" id="UP000190834">
    <property type="component" value="Unassembled WGS sequence"/>
</dbReference>
<sequence>MRVRHLGFLWIGVLLTAALSLQMGNELSLSMQWQLASLRWEAEEFAEINFLYAQLPRAMITLLVGAILGLVGSLMQQLTQNSLTSPLTLGTSSGAWLALIIVNIWFPHWVADYTALAAMSGALMAFALIMLIAGVRNMTGLPLVVSGMVVNILLGAIATALVLLNEQFAQNVFMWGAGDLAQNGWQWLAWLAPRLLIAIPLLMVAPRILTLMRLGHQGAAARGLAVVPAFLILMVVGIWLVSASITAVGVISFIGLLTPNIARAMGARTPKMELYSSALLGALLLLLTDMMAMGLSQWTAEVVPSGITTALIGAPALIWFSRRQLKAQDSLAISLPHRRASVSGYTIGLLIFAFVLGLALHGLLQVNSGSWQWGVPNEYQWQLRWPRAITALFSGMGLAVAGTILQRLIYNPLASPDILGVSSGATFALVFASLFLGQSMLGAQWLTALLGSGIVLIVLLLLGKKHHYAPSSLILTGIAITALLEALVQFCLAKGSADSYQILLWLAGSTYRVSSSQAGWLALGVILLAGVAFATSRWLTLISIGRQFAGARGLNPQQASVILLSVVALLCALVTSTMGPVSFVGLVAPHMAMMLGAQQVKSQLMIGSLVGASLMLWADWLGQTLLYPMQIAAGTLVAILGGGYFLLLLVTNRNR</sequence>
<comment type="similarity">
    <text evidence="2">Belongs to the binding-protein-dependent transport system permease family. FecCD subfamily.</text>
</comment>
<evidence type="ECO:0000256" key="8">
    <source>
        <dbReference type="SAM" id="Phobius"/>
    </source>
</evidence>
<feature type="transmembrane region" description="Helical" evidence="8">
    <location>
        <begin position="184"/>
        <end position="209"/>
    </location>
</feature>
<keyword evidence="3" id="KW-0813">Transport</keyword>
<keyword evidence="4" id="KW-1003">Cell membrane</keyword>
<feature type="transmembrane region" description="Helical" evidence="8">
    <location>
        <begin position="474"/>
        <end position="497"/>
    </location>
</feature>
<comment type="subcellular location">
    <subcellularLocation>
        <location evidence="1">Cell membrane</location>
        <topology evidence="1">Multi-pass membrane protein</topology>
    </subcellularLocation>
</comment>
<keyword evidence="10" id="KW-1185">Reference proteome</keyword>
<dbReference type="NCBIfam" id="NF007866">
    <property type="entry name" value="PRK10577.1-2"/>
    <property type="match status" value="1"/>
</dbReference>
<keyword evidence="7 8" id="KW-0472">Membrane</keyword>
<dbReference type="SUPFAM" id="SSF81345">
    <property type="entry name" value="ABC transporter involved in vitamin B12 uptake, BtuC"/>
    <property type="match status" value="2"/>
</dbReference>
<feature type="transmembrane region" description="Helical" evidence="8">
    <location>
        <begin position="417"/>
        <end position="436"/>
    </location>
</feature>
<dbReference type="PANTHER" id="PTHR30472">
    <property type="entry name" value="FERRIC ENTEROBACTIN TRANSPORT SYSTEM PERMEASE PROTEIN"/>
    <property type="match status" value="1"/>
</dbReference>
<dbReference type="OrthoDB" id="9811721at2"/>
<feature type="transmembrane region" description="Helical" evidence="8">
    <location>
        <begin position="54"/>
        <end position="75"/>
    </location>
</feature>
<dbReference type="RefSeq" id="WP_078926973.1">
    <property type="nucleotide sequence ID" value="NZ_FUXB01000013.1"/>
</dbReference>
<feature type="transmembrane region" description="Helical" evidence="8">
    <location>
        <begin position="245"/>
        <end position="262"/>
    </location>
</feature>
<evidence type="ECO:0000256" key="2">
    <source>
        <dbReference type="ARBA" id="ARBA00007935"/>
    </source>
</evidence>
<reference evidence="10" key="1">
    <citation type="submission" date="2017-02" db="EMBL/GenBank/DDBJ databases">
        <authorList>
            <person name="Varghese N."/>
            <person name="Submissions S."/>
        </authorList>
    </citation>
    <scope>NUCLEOTIDE SEQUENCE [LARGE SCALE GENOMIC DNA]</scope>
    <source>
        <strain evidence="10">DSM 19608</strain>
    </source>
</reference>
<feature type="transmembrane region" description="Helical" evidence="8">
    <location>
        <begin position="342"/>
        <end position="364"/>
    </location>
</feature>
<feature type="transmembrane region" description="Helical" evidence="8">
    <location>
        <begin position="113"/>
        <end position="133"/>
    </location>
</feature>
<feature type="transmembrane region" description="Helical" evidence="8">
    <location>
        <begin position="87"/>
        <end position="107"/>
    </location>
</feature>
<dbReference type="GO" id="GO:0005886">
    <property type="term" value="C:plasma membrane"/>
    <property type="evidence" value="ECO:0007669"/>
    <property type="project" value="UniProtKB-SubCell"/>
</dbReference>
<feature type="transmembrane region" description="Helical" evidence="8">
    <location>
        <begin position="627"/>
        <end position="650"/>
    </location>
</feature>
<feature type="transmembrane region" description="Helical" evidence="8">
    <location>
        <begin position="140"/>
        <end position="164"/>
    </location>
</feature>
<name>A0A1T4RFF3_VIBCI</name>
<evidence type="ECO:0000256" key="1">
    <source>
        <dbReference type="ARBA" id="ARBA00004651"/>
    </source>
</evidence>
<proteinExistence type="inferred from homology"/>
<dbReference type="CDD" id="cd06550">
    <property type="entry name" value="TM_ABC_iron-siderophores_like"/>
    <property type="match status" value="2"/>
</dbReference>
<accession>A0A1T4RFF3</accession>
<dbReference type="InterPro" id="IPR000522">
    <property type="entry name" value="ABC_transptr_permease_BtuC"/>
</dbReference>
<gene>
    <name evidence="9" type="ORF">SAMN02745782_02615</name>
</gene>
<feature type="transmembrane region" description="Helical" evidence="8">
    <location>
        <begin position="517"/>
        <end position="539"/>
    </location>
</feature>
<dbReference type="STRING" id="1123491.SAMN02745782_02615"/>
<dbReference type="InterPro" id="IPR037294">
    <property type="entry name" value="ABC_BtuC-like"/>
</dbReference>
<evidence type="ECO:0000256" key="4">
    <source>
        <dbReference type="ARBA" id="ARBA00022475"/>
    </source>
</evidence>
<dbReference type="AlphaFoldDB" id="A0A1T4RFF3"/>
<feature type="transmembrane region" description="Helical" evidence="8">
    <location>
        <begin position="221"/>
        <end position="239"/>
    </location>
</feature>
<evidence type="ECO:0000256" key="6">
    <source>
        <dbReference type="ARBA" id="ARBA00022989"/>
    </source>
</evidence>
<evidence type="ECO:0000256" key="7">
    <source>
        <dbReference type="ARBA" id="ARBA00023136"/>
    </source>
</evidence>
<dbReference type="GO" id="GO:0033214">
    <property type="term" value="P:siderophore-iron import into cell"/>
    <property type="evidence" value="ECO:0007669"/>
    <property type="project" value="TreeGrafter"/>
</dbReference>
<evidence type="ECO:0000313" key="9">
    <source>
        <dbReference type="EMBL" id="SKA14734.1"/>
    </source>
</evidence>